<evidence type="ECO:0000313" key="2">
    <source>
        <dbReference type="EMBL" id="KAJ3118617.1"/>
    </source>
</evidence>
<name>A0AAD5SY19_9FUNG</name>
<dbReference type="SUPFAM" id="SSF54171">
    <property type="entry name" value="DNA-binding domain"/>
    <property type="match status" value="1"/>
</dbReference>
<dbReference type="AlphaFoldDB" id="A0AAD5SY19"/>
<dbReference type="Proteomes" id="UP001211907">
    <property type="component" value="Unassembled WGS sequence"/>
</dbReference>
<gene>
    <name evidence="2" type="ORF">HK100_000577</name>
</gene>
<accession>A0AAD5SY19</accession>
<dbReference type="EMBL" id="JADGJH010001115">
    <property type="protein sequence ID" value="KAJ3118617.1"/>
    <property type="molecule type" value="Genomic_DNA"/>
</dbReference>
<evidence type="ECO:0008006" key="4">
    <source>
        <dbReference type="Google" id="ProtNLM"/>
    </source>
</evidence>
<dbReference type="GO" id="GO:0003677">
    <property type="term" value="F:DNA binding"/>
    <property type="evidence" value="ECO:0007669"/>
    <property type="project" value="InterPro"/>
</dbReference>
<dbReference type="InterPro" id="IPR016177">
    <property type="entry name" value="DNA-bd_dom_sf"/>
</dbReference>
<sequence>MEGSKRNKREINKQTESDYEKNEQIIQTAAAGAAGKRKYKLRKDERHSSLYTGVSWFADEGKWLASAKIRNVQFNLGLHSTQASASAAYEAVARAREDIEDLWDGFASSEERAAHIKKIADPAHEQRIRTSRFRGVLKGSNASKYRVKTRIEKIQYSLGCYVSEDVAASVYNKINDMRVELAAELRVLPTRNDRIMCVKKHVAAVVAQVIKDSNSKKEDNNK</sequence>
<evidence type="ECO:0000313" key="3">
    <source>
        <dbReference type="Proteomes" id="UP001211907"/>
    </source>
</evidence>
<feature type="region of interest" description="Disordered" evidence="1">
    <location>
        <begin position="1"/>
        <end position="22"/>
    </location>
</feature>
<protein>
    <recommendedName>
        <fullName evidence="4">AP2 domain-containing protein</fullName>
    </recommendedName>
</protein>
<keyword evidence="3" id="KW-1185">Reference proteome</keyword>
<evidence type="ECO:0000256" key="1">
    <source>
        <dbReference type="SAM" id="MobiDB-lite"/>
    </source>
</evidence>
<feature type="compositionally biased region" description="Basic and acidic residues" evidence="1">
    <location>
        <begin position="9"/>
        <end position="22"/>
    </location>
</feature>
<reference evidence="2" key="1">
    <citation type="submission" date="2020-05" db="EMBL/GenBank/DDBJ databases">
        <title>Phylogenomic resolution of chytrid fungi.</title>
        <authorList>
            <person name="Stajich J.E."/>
            <person name="Amses K."/>
            <person name="Simmons R."/>
            <person name="Seto K."/>
            <person name="Myers J."/>
            <person name="Bonds A."/>
            <person name="Quandt C.A."/>
            <person name="Barry K."/>
            <person name="Liu P."/>
            <person name="Grigoriev I."/>
            <person name="Longcore J.E."/>
            <person name="James T.Y."/>
        </authorList>
    </citation>
    <scope>NUCLEOTIDE SEQUENCE</scope>
    <source>
        <strain evidence="2">JEL0513</strain>
    </source>
</reference>
<proteinExistence type="predicted"/>
<organism evidence="2 3">
    <name type="scientific">Physocladia obscura</name>
    <dbReference type="NCBI Taxonomy" id="109957"/>
    <lineage>
        <taxon>Eukaryota</taxon>
        <taxon>Fungi</taxon>
        <taxon>Fungi incertae sedis</taxon>
        <taxon>Chytridiomycota</taxon>
        <taxon>Chytridiomycota incertae sedis</taxon>
        <taxon>Chytridiomycetes</taxon>
        <taxon>Chytridiales</taxon>
        <taxon>Chytriomycetaceae</taxon>
        <taxon>Physocladia</taxon>
    </lineage>
</organism>
<comment type="caution">
    <text evidence="2">The sequence shown here is derived from an EMBL/GenBank/DDBJ whole genome shotgun (WGS) entry which is preliminary data.</text>
</comment>